<dbReference type="AlphaFoldDB" id="A0A0G0UBD9"/>
<dbReference type="EMBL" id="LCAE01000018">
    <property type="protein sequence ID" value="KKR86278.1"/>
    <property type="molecule type" value="Genomic_DNA"/>
</dbReference>
<evidence type="ECO:0000256" key="2">
    <source>
        <dbReference type="SAM" id="SignalP"/>
    </source>
</evidence>
<evidence type="ECO:0000313" key="3">
    <source>
        <dbReference type="EMBL" id="KKR86278.1"/>
    </source>
</evidence>
<feature type="transmembrane region" description="Helical" evidence="1">
    <location>
        <begin position="367"/>
        <end position="387"/>
    </location>
</feature>
<comment type="caution">
    <text evidence="3">The sequence shown here is derived from an EMBL/GenBank/DDBJ whole genome shotgun (WGS) entry which is preliminary data.</text>
</comment>
<feature type="transmembrane region" description="Helical" evidence="1">
    <location>
        <begin position="196"/>
        <end position="218"/>
    </location>
</feature>
<organism evidence="3 4">
    <name type="scientific">Candidatus Woesebacteria bacterium GW2011_GWB1_41_10</name>
    <dbReference type="NCBI Taxonomy" id="1618577"/>
    <lineage>
        <taxon>Bacteria</taxon>
        <taxon>Candidatus Woeseibacteriota</taxon>
    </lineage>
</organism>
<feature type="transmembrane region" description="Helical" evidence="1">
    <location>
        <begin position="230"/>
        <end position="251"/>
    </location>
</feature>
<sequence>MPVSSLIKKIILSVFLFFYLFVSNLASPSPSFAADSGGTWYNQGFTEWYVKVYDDLTSPSSEIFGERYTAAQVQWIVYGLISLPINFLGKDLHNFLICTMKASGAGAVDLGQCATGAIEFLVKIVEIISPIVSAPDQTPLASRMFDVTQRPLSGIGYIQNTTEKLSLVKIANAQTTGFGYAHMGIIIPYWKASRDISFVFLILAVIIFAFMIMFRVKINPQTVITIQSALPKVIGALILATFSLAIAGFVIDLMYVVSGAFATLMASSGIASSAGRAYTSILGEFSIKGVSLGSVAGGPLTIFIVMLIYALLFLFSVIWNALSSILLSLSLIAGTGFTIVGLALFVWVVVLMIWYTLKIPWVLFKTAINIYLSIIIAPLQIMAGVFAPAMGFGLWLRNLIANVLVFPVTGLFIYLAFDFLMFSYTAGTVVGIDALVAAINNLFGSSLKIGNPNSGQITLWSPPWIGADVTGFMFLMMSFGLIVMLPKVIDMLKSVIMGEKFAFGTAIGEAQAPLKAAWGMTGAPIAAEALRAQGASRVLLGIAGEGRPLYGIMNRINPRWDDILKKVKETGGLRIEH</sequence>
<name>A0A0G0UBD9_9BACT</name>
<gene>
    <name evidence="3" type="ORF">UU32_C0018G0002</name>
</gene>
<feature type="transmembrane region" description="Helical" evidence="1">
    <location>
        <begin position="290"/>
        <end position="319"/>
    </location>
</feature>
<keyword evidence="1" id="KW-0812">Transmembrane</keyword>
<feature type="transmembrane region" description="Helical" evidence="1">
    <location>
        <begin position="424"/>
        <end position="444"/>
    </location>
</feature>
<feature type="transmembrane region" description="Helical" evidence="1">
    <location>
        <begin position="257"/>
        <end position="278"/>
    </location>
</feature>
<feature type="transmembrane region" description="Helical" evidence="1">
    <location>
        <begin position="464"/>
        <end position="485"/>
    </location>
</feature>
<feature type="transmembrane region" description="Helical" evidence="1">
    <location>
        <begin position="325"/>
        <end position="355"/>
    </location>
</feature>
<keyword evidence="1" id="KW-1133">Transmembrane helix</keyword>
<evidence type="ECO:0000256" key="1">
    <source>
        <dbReference type="SAM" id="Phobius"/>
    </source>
</evidence>
<feature type="signal peptide" evidence="2">
    <location>
        <begin position="1"/>
        <end position="33"/>
    </location>
</feature>
<keyword evidence="1" id="KW-0472">Membrane</keyword>
<dbReference type="Proteomes" id="UP000033858">
    <property type="component" value="Unassembled WGS sequence"/>
</dbReference>
<feature type="transmembrane region" description="Helical" evidence="1">
    <location>
        <begin position="399"/>
        <end position="417"/>
    </location>
</feature>
<feature type="chain" id="PRO_5002534711" evidence="2">
    <location>
        <begin position="34"/>
        <end position="577"/>
    </location>
</feature>
<keyword evidence="2" id="KW-0732">Signal</keyword>
<evidence type="ECO:0000313" key="4">
    <source>
        <dbReference type="Proteomes" id="UP000033858"/>
    </source>
</evidence>
<accession>A0A0G0UBD9</accession>
<reference evidence="3 4" key="1">
    <citation type="journal article" date="2015" name="Nature">
        <title>rRNA introns, odd ribosomes, and small enigmatic genomes across a large radiation of phyla.</title>
        <authorList>
            <person name="Brown C.T."/>
            <person name="Hug L.A."/>
            <person name="Thomas B.C."/>
            <person name="Sharon I."/>
            <person name="Castelle C.J."/>
            <person name="Singh A."/>
            <person name="Wilkins M.J."/>
            <person name="Williams K.H."/>
            <person name="Banfield J.F."/>
        </authorList>
    </citation>
    <scope>NUCLEOTIDE SEQUENCE [LARGE SCALE GENOMIC DNA]</scope>
</reference>
<protein>
    <submittedName>
        <fullName evidence="3">Uncharacterized protein</fullName>
    </submittedName>
</protein>
<proteinExistence type="predicted"/>